<gene>
    <name evidence="1" type="ORF">phiA034_gene0021</name>
</gene>
<accession>A0AAE9YHT9</accession>
<organism evidence="1 2">
    <name type="scientific">Aeromonas phage phiA034</name>
    <dbReference type="NCBI Taxonomy" id="2985287"/>
    <lineage>
        <taxon>Viruses</taxon>
        <taxon>Duplodnaviria</taxon>
        <taxon>Heunggongvirae</taxon>
        <taxon>Uroviricota</taxon>
        <taxon>Caudoviricetes</taxon>
        <taxon>Casjensviridae</taxon>
        <taxon>Sharonstreetvirus</taxon>
        <taxon>Sharonstreetvirus xiamensis</taxon>
    </lineage>
</organism>
<dbReference type="EMBL" id="OP792756">
    <property type="protein sequence ID" value="WCZ66104.1"/>
    <property type="molecule type" value="Genomic_DNA"/>
</dbReference>
<dbReference type="Proteomes" id="UP001220088">
    <property type="component" value="Segment"/>
</dbReference>
<evidence type="ECO:0000313" key="1">
    <source>
        <dbReference type="EMBL" id="WCZ66104.1"/>
    </source>
</evidence>
<sequence>MALPIYVAEEDQFTDKTADQILEHNLIGQRLCKWGQ</sequence>
<keyword evidence="2" id="KW-1185">Reference proteome</keyword>
<protein>
    <submittedName>
        <fullName evidence="1">Uncharacterized protein</fullName>
    </submittedName>
</protein>
<proteinExistence type="predicted"/>
<name>A0AAE9YHT9_9CAUD</name>
<reference evidence="1 2" key="1">
    <citation type="submission" date="2022-11" db="EMBL/GenBank/DDBJ databases">
        <authorList>
            <person name="Mao L."/>
        </authorList>
    </citation>
    <scope>NUCLEOTIDE SEQUENCE [LARGE SCALE GENOMIC DNA]</scope>
</reference>
<evidence type="ECO:0000313" key="2">
    <source>
        <dbReference type="Proteomes" id="UP001220088"/>
    </source>
</evidence>